<evidence type="ECO:0000313" key="2">
    <source>
        <dbReference type="EMBL" id="ODR98600.1"/>
    </source>
</evidence>
<dbReference type="EMBL" id="LPWG01000013">
    <property type="protein sequence ID" value="ODR98600.1"/>
    <property type="molecule type" value="Genomic_DNA"/>
</dbReference>
<keyword evidence="1" id="KW-0732">Signal</keyword>
<accession>A0A1E3VYK6</accession>
<dbReference type="AlphaFoldDB" id="A0A1E3VYK6"/>
<keyword evidence="3" id="KW-1185">Reference proteome</keyword>
<comment type="caution">
    <text evidence="2">The sequence shown here is derived from an EMBL/GenBank/DDBJ whole genome shotgun (WGS) entry which is preliminary data.</text>
</comment>
<dbReference type="Proteomes" id="UP000094501">
    <property type="component" value="Unassembled WGS sequence"/>
</dbReference>
<dbReference type="OrthoDB" id="8457017at2"/>
<protein>
    <submittedName>
        <fullName evidence="2">Uncharacterized protein</fullName>
    </submittedName>
</protein>
<feature type="signal peptide" evidence="1">
    <location>
        <begin position="1"/>
        <end position="27"/>
    </location>
</feature>
<name>A0A1E3VYK6_9HYPH</name>
<evidence type="ECO:0000313" key="3">
    <source>
        <dbReference type="Proteomes" id="UP000094501"/>
    </source>
</evidence>
<organism evidence="2 3">
    <name type="scientific">Methyloceanibacter methanicus</name>
    <dbReference type="NCBI Taxonomy" id="1774968"/>
    <lineage>
        <taxon>Bacteria</taxon>
        <taxon>Pseudomonadati</taxon>
        <taxon>Pseudomonadota</taxon>
        <taxon>Alphaproteobacteria</taxon>
        <taxon>Hyphomicrobiales</taxon>
        <taxon>Hyphomicrobiaceae</taxon>
        <taxon>Methyloceanibacter</taxon>
    </lineage>
</organism>
<gene>
    <name evidence="2" type="ORF">AUC68_09350</name>
</gene>
<feature type="chain" id="PRO_5009138766" evidence="1">
    <location>
        <begin position="28"/>
        <end position="137"/>
    </location>
</feature>
<sequence>MKILMTVVVAVIVAAGFSLMSAPEAEAGCAVGYGCAGAVLVPTPQPIPLRRRWVRPRVAAVAPCVSPCAARPVVVAPVAPCVAPCGVPAPRAYYYRSPNYYANYTQPAYAGGCNLGPGNCYWRRNCWYDSFGRRFCD</sequence>
<evidence type="ECO:0000256" key="1">
    <source>
        <dbReference type="SAM" id="SignalP"/>
    </source>
</evidence>
<reference evidence="2 3" key="1">
    <citation type="journal article" date="2016" name="Environ. Microbiol.">
        <title>New Methyloceanibacter diversity from North Sea sediments includes methanotroph containing solely the soluble methane monooxygenase.</title>
        <authorList>
            <person name="Vekeman B."/>
            <person name="Kerckhof F.M."/>
            <person name="Cremers G."/>
            <person name="de Vos P."/>
            <person name="Vandamme P."/>
            <person name="Boon N."/>
            <person name="Op den Camp H.J."/>
            <person name="Heylen K."/>
        </authorList>
    </citation>
    <scope>NUCLEOTIDE SEQUENCE [LARGE SCALE GENOMIC DNA]</scope>
    <source>
        <strain evidence="2 3">R-67174</strain>
    </source>
</reference>
<dbReference type="RefSeq" id="WP_069438056.1">
    <property type="nucleotide sequence ID" value="NZ_LPWG01000013.1"/>
</dbReference>
<proteinExistence type="predicted"/>